<protein>
    <submittedName>
        <fullName evidence="2">Uncharacterized protein</fullName>
    </submittedName>
</protein>
<organism evidence="2 3">
    <name type="scientific">Rhodocyclus tenuis</name>
    <name type="common">Rhodospirillum tenue</name>
    <dbReference type="NCBI Taxonomy" id="1066"/>
    <lineage>
        <taxon>Bacteria</taxon>
        <taxon>Pseudomonadati</taxon>
        <taxon>Pseudomonadota</taxon>
        <taxon>Betaproteobacteria</taxon>
        <taxon>Rhodocyclales</taxon>
        <taxon>Rhodocyclaceae</taxon>
        <taxon>Rhodocyclus</taxon>
    </lineage>
</organism>
<evidence type="ECO:0000313" key="2">
    <source>
        <dbReference type="EMBL" id="MBB4248130.1"/>
    </source>
</evidence>
<feature type="compositionally biased region" description="Basic and acidic residues" evidence="1">
    <location>
        <begin position="63"/>
        <end position="72"/>
    </location>
</feature>
<dbReference type="EMBL" id="JACIGE010000009">
    <property type="protein sequence ID" value="MBB4248130.1"/>
    <property type="molecule type" value="Genomic_DNA"/>
</dbReference>
<sequence>MTIANLFSSRLRQLLFTQVLRLLARMLPLLVAALRRSAGGAQLRPLNAAAARTAASQSAGRVFDGEYRREDSGASANGSWPRH</sequence>
<keyword evidence="3" id="KW-1185">Reference proteome</keyword>
<feature type="region of interest" description="Disordered" evidence="1">
    <location>
        <begin position="62"/>
        <end position="83"/>
    </location>
</feature>
<dbReference type="AlphaFoldDB" id="A0A840GB64"/>
<feature type="compositionally biased region" description="Polar residues" evidence="1">
    <location>
        <begin position="74"/>
        <end position="83"/>
    </location>
</feature>
<gene>
    <name evidence="2" type="ORF">GGD90_002521</name>
</gene>
<evidence type="ECO:0000256" key="1">
    <source>
        <dbReference type="SAM" id="MobiDB-lite"/>
    </source>
</evidence>
<accession>A0A840GB64</accession>
<proteinExistence type="predicted"/>
<evidence type="ECO:0000313" key="3">
    <source>
        <dbReference type="Proteomes" id="UP000587070"/>
    </source>
</evidence>
<reference evidence="2 3" key="1">
    <citation type="submission" date="2020-08" db="EMBL/GenBank/DDBJ databases">
        <title>Genome sequencing of Purple Non-Sulfur Bacteria from various extreme environments.</title>
        <authorList>
            <person name="Mayer M."/>
        </authorList>
    </citation>
    <scope>NUCLEOTIDE SEQUENCE [LARGE SCALE GENOMIC DNA]</scope>
    <source>
        <strain evidence="2 3">2761</strain>
    </source>
</reference>
<dbReference type="RefSeq" id="WP_153117261.1">
    <property type="nucleotide sequence ID" value="NZ_JACIGE010000009.1"/>
</dbReference>
<dbReference type="Proteomes" id="UP000587070">
    <property type="component" value="Unassembled WGS sequence"/>
</dbReference>
<name>A0A840GB64_RHOTE</name>
<comment type="caution">
    <text evidence="2">The sequence shown here is derived from an EMBL/GenBank/DDBJ whole genome shotgun (WGS) entry which is preliminary data.</text>
</comment>